<name>G7TIX3_XANOB</name>
<dbReference type="AlphaFoldDB" id="G7TIX3"/>
<evidence type="ECO:0000313" key="1">
    <source>
        <dbReference type="EMBL" id="AEQ95602.1"/>
    </source>
</evidence>
<proteinExistence type="predicted"/>
<evidence type="ECO:0000313" key="2">
    <source>
        <dbReference type="Proteomes" id="UP000008851"/>
    </source>
</evidence>
<protein>
    <submittedName>
        <fullName evidence="1">Uncharacterized protein</fullName>
    </submittedName>
</protein>
<sequence>MRLATHCVTHNRIAARCKRYQMLETRCHGRDLQAADDTSRIR</sequence>
<reference evidence="1 2" key="1">
    <citation type="journal article" date="2011" name="J. Bacteriol.">
        <title>Two new complete genome sequences offer insight into host and tissue specificity of plant pathogenic Xanthomonas spp.</title>
        <authorList>
            <person name="Bogdanove A.J."/>
            <person name="Koebnik R."/>
            <person name="Lu H."/>
            <person name="Furutani A."/>
            <person name="Angiuoli S.V."/>
            <person name="Patil P.B."/>
            <person name="Van Sluys M.A."/>
            <person name="Ryan R.P."/>
            <person name="Meyer D.F."/>
            <person name="Han S.W."/>
            <person name="Aparna G."/>
            <person name="Rajaram M."/>
            <person name="Delcher A.L."/>
            <person name="Phillippy A.M."/>
            <person name="Puiu D."/>
            <person name="Schatz M.C."/>
            <person name="Shumway M."/>
            <person name="Sommer D.D."/>
            <person name="Trapnell C."/>
            <person name="Benahmed F."/>
            <person name="Dimitrov G."/>
            <person name="Madupu R."/>
            <person name="Radune D."/>
            <person name="Sullivan S."/>
            <person name="Jha G."/>
            <person name="Ishihara H."/>
            <person name="Lee S.W."/>
            <person name="Pandey A."/>
            <person name="Sharma V."/>
            <person name="Sriariyanun M."/>
            <person name="Szurek B."/>
            <person name="Vera-Cruz C.M."/>
            <person name="Dorman K.S."/>
            <person name="Ronald P.C."/>
            <person name="Verdier V."/>
            <person name="Dow J.M."/>
            <person name="Sonti R.V."/>
            <person name="Tsuge S."/>
            <person name="Brendel V.P."/>
            <person name="Rabinowicz P.D."/>
            <person name="Leach J.E."/>
            <person name="White F.F."/>
            <person name="Salzberg S.L."/>
        </authorList>
    </citation>
    <scope>NUCLEOTIDE SEQUENCE [LARGE SCALE GENOMIC DNA]</scope>
    <source>
        <strain evidence="1 2">BLS256</strain>
    </source>
</reference>
<dbReference type="KEGG" id="xor:XOC_1420"/>
<dbReference type="EMBL" id="CP003057">
    <property type="protein sequence ID" value="AEQ95602.1"/>
    <property type="molecule type" value="Genomic_DNA"/>
</dbReference>
<dbReference type="Proteomes" id="UP000008851">
    <property type="component" value="Chromosome"/>
</dbReference>
<accession>G7TIX3</accession>
<dbReference type="HOGENOM" id="CLU_3259853_0_0_6"/>
<organism evidence="1 2">
    <name type="scientific">Xanthomonas oryzae pv. oryzicola (strain BLS256)</name>
    <dbReference type="NCBI Taxonomy" id="383407"/>
    <lineage>
        <taxon>Bacteria</taxon>
        <taxon>Pseudomonadati</taxon>
        <taxon>Pseudomonadota</taxon>
        <taxon>Gammaproteobacteria</taxon>
        <taxon>Lysobacterales</taxon>
        <taxon>Lysobacteraceae</taxon>
        <taxon>Xanthomonas</taxon>
    </lineage>
</organism>
<gene>
    <name evidence="1" type="ORF">XOC_1420</name>
</gene>